<feature type="region of interest" description="Disordered" evidence="3">
    <location>
        <begin position="144"/>
        <end position="184"/>
    </location>
</feature>
<feature type="DNA-binding region" description="TEA" evidence="2">
    <location>
        <begin position="60"/>
        <end position="136"/>
    </location>
</feature>
<dbReference type="SMART" id="SM00426">
    <property type="entry name" value="TEA"/>
    <property type="match status" value="1"/>
</dbReference>
<evidence type="ECO:0000256" key="2">
    <source>
        <dbReference type="PROSITE-ProRule" id="PRU00505"/>
    </source>
</evidence>
<dbReference type="Gene3D" id="6.10.20.40">
    <property type="entry name" value="TEA/ATTS domain"/>
    <property type="match status" value="1"/>
</dbReference>
<dbReference type="InterPro" id="IPR000818">
    <property type="entry name" value="TEA/ATTS_dom"/>
</dbReference>
<name>A0A8S0WS88_CYCAE</name>
<dbReference type="Pfam" id="PF01285">
    <property type="entry name" value="TEA"/>
    <property type="match status" value="1"/>
</dbReference>
<protein>
    <recommendedName>
        <fullName evidence="4">TEA domain-containing protein</fullName>
    </recommendedName>
</protein>
<accession>A0A8S0WS88</accession>
<dbReference type="PROSITE" id="PS51088">
    <property type="entry name" value="TEA_2"/>
    <property type="match status" value="1"/>
</dbReference>
<feature type="domain" description="TEA" evidence="4">
    <location>
        <begin position="60"/>
        <end position="136"/>
    </location>
</feature>
<evidence type="ECO:0000256" key="3">
    <source>
        <dbReference type="SAM" id="MobiDB-lite"/>
    </source>
</evidence>
<evidence type="ECO:0000259" key="4">
    <source>
        <dbReference type="PROSITE" id="PS51088"/>
    </source>
</evidence>
<dbReference type="AlphaFoldDB" id="A0A8S0WS88"/>
<dbReference type="EMBL" id="CACVBS010000079">
    <property type="protein sequence ID" value="CAA7269587.1"/>
    <property type="molecule type" value="Genomic_DNA"/>
</dbReference>
<keyword evidence="6" id="KW-1185">Reference proteome</keyword>
<reference evidence="5 6" key="1">
    <citation type="submission" date="2020-01" db="EMBL/GenBank/DDBJ databases">
        <authorList>
            <person name="Gupta K D."/>
        </authorList>
    </citation>
    <scope>NUCLEOTIDE SEQUENCE [LARGE SCALE GENOMIC DNA]</scope>
</reference>
<gene>
    <name evidence="5" type="ORF">AAE3_LOCUS11912</name>
</gene>
<organism evidence="5 6">
    <name type="scientific">Cyclocybe aegerita</name>
    <name type="common">Black poplar mushroom</name>
    <name type="synonym">Agrocybe aegerita</name>
    <dbReference type="NCBI Taxonomy" id="1973307"/>
    <lineage>
        <taxon>Eukaryota</taxon>
        <taxon>Fungi</taxon>
        <taxon>Dikarya</taxon>
        <taxon>Basidiomycota</taxon>
        <taxon>Agaricomycotina</taxon>
        <taxon>Agaricomycetes</taxon>
        <taxon>Agaricomycetidae</taxon>
        <taxon>Agaricales</taxon>
        <taxon>Agaricineae</taxon>
        <taxon>Bolbitiaceae</taxon>
        <taxon>Cyclocybe</taxon>
    </lineage>
</organism>
<comment type="caution">
    <text evidence="5">The sequence shown here is derived from an EMBL/GenBank/DDBJ whole genome shotgun (WGS) entry which is preliminary data.</text>
</comment>
<feature type="compositionally biased region" description="Low complexity" evidence="3">
    <location>
        <begin position="152"/>
        <end position="167"/>
    </location>
</feature>
<proteinExistence type="inferred from homology"/>
<dbReference type="Proteomes" id="UP000467700">
    <property type="component" value="Unassembled WGS sequence"/>
</dbReference>
<feature type="region of interest" description="Disordered" evidence="3">
    <location>
        <begin position="346"/>
        <end position="420"/>
    </location>
</feature>
<dbReference type="InterPro" id="IPR038096">
    <property type="entry name" value="TEA/ATTS_sf"/>
</dbReference>
<dbReference type="GO" id="GO:0003700">
    <property type="term" value="F:DNA-binding transcription factor activity"/>
    <property type="evidence" value="ECO:0007669"/>
    <property type="project" value="InterPro"/>
</dbReference>
<evidence type="ECO:0000256" key="1">
    <source>
        <dbReference type="ARBA" id="ARBA00008421"/>
    </source>
</evidence>
<evidence type="ECO:0000313" key="5">
    <source>
        <dbReference type="EMBL" id="CAA7269587.1"/>
    </source>
</evidence>
<evidence type="ECO:0000313" key="6">
    <source>
        <dbReference type="Proteomes" id="UP000467700"/>
    </source>
</evidence>
<sequence length="507" mass="55492">MPYTDWQSTSSSKAKGKQEYGFVCMSTTVDDLSYTPSEEEKSRDAAQILATGRRSWKTLRGKGEAVWPPLLEAALLEALEKYQPETIGSKSTKTLGRFPMRNKFISDYIFETTGKRRTPKQVGSRLQQLRDTCKGDKILNLISHRGTPETTSVSSTSECSPAASPSPSLSPSPDPRPSGSNPPQTIVYVDIALQNEIWPTPIPSVHFVANDSTTPQLIQLSPSLSASNALLAPGASSLLSSMCSSVEFPSHTGLALQSTFIVYMNGSNSPIHTEVAPLKCISSPMQRSGWLYSTDLVPNFWPVLCSCQDVSQYTILQKLRPIPAQSPGPSEAQSQTRNISIVYKFVLPPPPPRRQSDVLPTTYPLEYSTGSSMRASSMPPSQLTLPTQSNSHQYGYQWQPPRHPGNTKNDGLPLLSTSSYSGDPSFSPDFSSVNSESLLTPISPYQPRISQLQKNNQHGVKYEAGQHLCPPLDGQYYSSYSLQVDSNPTFWSSAPTSFSTTAFGHSY</sequence>
<dbReference type="OrthoDB" id="10006572at2759"/>
<feature type="compositionally biased region" description="Polar residues" evidence="3">
    <location>
        <begin position="368"/>
        <end position="396"/>
    </location>
</feature>
<comment type="similarity">
    <text evidence="1">Belongs to the TEC1 family.</text>
</comment>